<feature type="binding site" evidence="4">
    <location>
        <position position="220"/>
    </location>
    <ligand>
        <name>a divalent metal cation</name>
        <dbReference type="ChEBI" id="CHEBI:60240"/>
        <label>1</label>
    </ligand>
</feature>
<keyword evidence="6" id="KW-1185">Reference proteome</keyword>
<dbReference type="EMBL" id="AVBG01000004">
    <property type="protein sequence ID" value="KGP91821.1"/>
    <property type="molecule type" value="Genomic_DNA"/>
</dbReference>
<dbReference type="Gene3D" id="3.40.1390.30">
    <property type="entry name" value="NIF3 (NGG1p interacting factor 3)-like"/>
    <property type="match status" value="2"/>
</dbReference>
<accession>A0A0A2UZ77</accession>
<gene>
    <name evidence="5" type="ORF">N780_15755</name>
</gene>
<name>A0A0A2UZ77_9BACI</name>
<dbReference type="PANTHER" id="PTHR13799:SF14">
    <property type="entry name" value="GTP CYCLOHYDROLASE 1 TYPE 2 HOMOLOG"/>
    <property type="match status" value="1"/>
</dbReference>
<dbReference type="Proteomes" id="UP000030153">
    <property type="component" value="Unassembled WGS sequence"/>
</dbReference>
<dbReference type="SUPFAM" id="SSF102705">
    <property type="entry name" value="NIF3 (NGG1p interacting factor 3)-like"/>
    <property type="match status" value="1"/>
</dbReference>
<dbReference type="InterPro" id="IPR036069">
    <property type="entry name" value="DUF34/NIF3_sf"/>
</dbReference>
<evidence type="ECO:0000313" key="6">
    <source>
        <dbReference type="Proteomes" id="UP000030153"/>
    </source>
</evidence>
<feature type="binding site" evidence="4">
    <location>
        <position position="97"/>
    </location>
    <ligand>
        <name>a divalent metal cation</name>
        <dbReference type="ChEBI" id="CHEBI:60240"/>
        <label>1</label>
    </ligand>
</feature>
<dbReference type="RefSeq" id="WP_036781876.1">
    <property type="nucleotide sequence ID" value="NZ_AVBG01000004.1"/>
</dbReference>
<reference evidence="5 6" key="1">
    <citation type="submission" date="2013-08" db="EMBL/GenBank/DDBJ databases">
        <title>Genome of Pontibacillus chungwhensis.</title>
        <authorList>
            <person name="Wang Q."/>
            <person name="Wang G."/>
        </authorList>
    </citation>
    <scope>NUCLEOTIDE SEQUENCE [LARGE SCALE GENOMIC DNA]</scope>
    <source>
        <strain evidence="5 6">BH030062</strain>
    </source>
</reference>
<organism evidence="5 6">
    <name type="scientific">Pontibacillus chungwhensis BH030062</name>
    <dbReference type="NCBI Taxonomy" id="1385513"/>
    <lineage>
        <taxon>Bacteria</taxon>
        <taxon>Bacillati</taxon>
        <taxon>Bacillota</taxon>
        <taxon>Bacilli</taxon>
        <taxon>Bacillales</taxon>
        <taxon>Bacillaceae</taxon>
        <taxon>Pontibacillus</taxon>
    </lineage>
</organism>
<dbReference type="Pfam" id="PF01784">
    <property type="entry name" value="DUF34_NIF3"/>
    <property type="match status" value="1"/>
</dbReference>
<dbReference type="InterPro" id="IPR002678">
    <property type="entry name" value="DUF34/NIF3"/>
</dbReference>
<comment type="caution">
    <text evidence="5">The sequence shown here is derived from an EMBL/GenBank/DDBJ whole genome shotgun (WGS) entry which is preliminary data.</text>
</comment>
<evidence type="ECO:0000256" key="1">
    <source>
        <dbReference type="ARBA" id="ARBA00006964"/>
    </source>
</evidence>
<evidence type="ECO:0000313" key="5">
    <source>
        <dbReference type="EMBL" id="KGP91821.1"/>
    </source>
</evidence>
<keyword evidence="3 4" id="KW-0479">Metal-binding</keyword>
<dbReference type="STRING" id="1385513.N780_15755"/>
<comment type="similarity">
    <text evidence="1">Belongs to the GTP cyclohydrolase I type 2/NIF3 family.</text>
</comment>
<evidence type="ECO:0000256" key="4">
    <source>
        <dbReference type="PIRSR" id="PIRSR602678-1"/>
    </source>
</evidence>
<sequence>MDIGQFEHHIKQLFKENLLEKFNDDYGFTYKSNNSISKIGYSTNLSIESIEEAAKNDVDLMITHHDAWDFIYGLKEECLKKLQEYDISHFWIHGPLDFIEFGTCTSLMNVIGIDNIIRYSFYHNGDVPGIGEFSEPIDFKVLVQKMRNELEEPVRAWRNNYKLVKKVGVLTGAGHSSNHIKMAVEAGCDTYITGEATLYTIQYAQFVGINLLVGSHTFTEIFGVESLANKLKHLDKDIELVKLKEEHFEFNHN</sequence>
<protein>
    <recommendedName>
        <fullName evidence="2">GTP cyclohydrolase 1 type 2 homolog</fullName>
    </recommendedName>
</protein>
<feature type="binding site" evidence="4">
    <location>
        <position position="65"/>
    </location>
    <ligand>
        <name>a divalent metal cation</name>
        <dbReference type="ChEBI" id="CHEBI:60240"/>
        <label>1</label>
    </ligand>
</feature>
<evidence type="ECO:0000256" key="2">
    <source>
        <dbReference type="ARBA" id="ARBA00022112"/>
    </source>
</evidence>
<dbReference type="PANTHER" id="PTHR13799">
    <property type="entry name" value="NGG1 INTERACTING FACTOR 3"/>
    <property type="match status" value="1"/>
</dbReference>
<dbReference type="GO" id="GO:0046872">
    <property type="term" value="F:metal ion binding"/>
    <property type="evidence" value="ECO:0007669"/>
    <property type="project" value="UniProtKB-KW"/>
</dbReference>
<dbReference type="AlphaFoldDB" id="A0A0A2UZ77"/>
<feature type="binding site" evidence="4">
    <location>
        <position position="64"/>
    </location>
    <ligand>
        <name>a divalent metal cation</name>
        <dbReference type="ChEBI" id="CHEBI:60240"/>
        <label>2</label>
    </ligand>
</feature>
<proteinExistence type="inferred from homology"/>
<evidence type="ECO:0000256" key="3">
    <source>
        <dbReference type="ARBA" id="ARBA00022723"/>
    </source>
</evidence>
<dbReference type="GO" id="GO:0005737">
    <property type="term" value="C:cytoplasm"/>
    <property type="evidence" value="ECO:0007669"/>
    <property type="project" value="TreeGrafter"/>
</dbReference>
<dbReference type="OrthoDB" id="9792792at2"/>
<dbReference type="eggNOG" id="COG0327">
    <property type="taxonomic scope" value="Bacteria"/>
</dbReference>
<feature type="binding site" evidence="4">
    <location>
        <position position="216"/>
    </location>
    <ligand>
        <name>a divalent metal cation</name>
        <dbReference type="ChEBI" id="CHEBI:60240"/>
        <label>1</label>
    </ligand>
</feature>